<comment type="function">
    <text evidence="5">Bidirectionally degrades single-stranded DNA into large acid-insoluble oligonucleotides, which are then degraded further into small acid-soluble oligonucleotides.</text>
</comment>
<feature type="domain" description="Exonuclease VII large subunit C-terminal" evidence="7">
    <location>
        <begin position="127"/>
        <end position="301"/>
    </location>
</feature>
<sequence length="415" mass="44693">MAMETSAESPVPVRTVLQAVGGWIGRLGRIWVEGQITDLNARGGTVYLTLRDPVANMSVRVVGPRAVFEAAGPAVADGARVVLHAKPDFWLNRGTFSLAALEVRPVGVGELLARLERLKRVLAAEGLFRSERKRPLPFLPGRVGLICGRDSDAEHDVLRNARRRWPAVAFQVENVAVQGSYAVGEVMEALRRLDADPAIDVIVIARGGGSMEDLLPFSDEALVRAVAACRTPVVSAIGHEQDTPLLDLVADVRASTPTDAAKKVVPDVREQLQYVRQLRDRGRRCLAGAVERELAWLKAMRSRPALADPVREIERQDEQVRALRDRARRCLTAALDRAGDELTHTRARLVALSPAATLRRGYAIVQREDGAVVREAGAVGAGERLLVRLADGRLAVTAAAGGDTGGGPGDDSADD</sequence>
<feature type="domain" description="OB-fold nucleic acid binding" evidence="8">
    <location>
        <begin position="13"/>
        <end position="103"/>
    </location>
</feature>
<dbReference type="InterPro" id="IPR020579">
    <property type="entry name" value="Exonuc_VII_lsu_C"/>
</dbReference>
<dbReference type="RefSeq" id="WP_345018224.1">
    <property type="nucleotide sequence ID" value="NZ_BAABDO010000011.1"/>
</dbReference>
<keyword evidence="1 5" id="KW-0963">Cytoplasm</keyword>
<dbReference type="Proteomes" id="UP001500266">
    <property type="component" value="Unassembled WGS sequence"/>
</dbReference>
<evidence type="ECO:0000256" key="1">
    <source>
        <dbReference type="ARBA" id="ARBA00022490"/>
    </source>
</evidence>
<dbReference type="HAMAP" id="MF_00378">
    <property type="entry name" value="Exonuc_7_L"/>
    <property type="match status" value="1"/>
</dbReference>
<reference evidence="10" key="1">
    <citation type="journal article" date="2019" name="Int. J. Syst. Evol. Microbiol.">
        <title>The Global Catalogue of Microorganisms (GCM) 10K type strain sequencing project: providing services to taxonomists for standard genome sequencing and annotation.</title>
        <authorList>
            <consortium name="The Broad Institute Genomics Platform"/>
            <consortium name="The Broad Institute Genome Sequencing Center for Infectious Disease"/>
            <person name="Wu L."/>
            <person name="Ma J."/>
        </authorList>
    </citation>
    <scope>NUCLEOTIDE SEQUENCE [LARGE SCALE GENOMIC DNA]</scope>
    <source>
        <strain evidence="10">JCM 17316</strain>
    </source>
</reference>
<keyword evidence="10" id="KW-1185">Reference proteome</keyword>
<keyword evidence="3 5" id="KW-0378">Hydrolase</keyword>
<name>A0ABP7Y9Y3_9ACTN</name>
<dbReference type="InterPro" id="IPR003753">
    <property type="entry name" value="Exonuc_VII_L"/>
</dbReference>
<evidence type="ECO:0000313" key="9">
    <source>
        <dbReference type="EMBL" id="GAA4132453.1"/>
    </source>
</evidence>
<dbReference type="PANTHER" id="PTHR30008:SF0">
    <property type="entry name" value="EXODEOXYRIBONUCLEASE 7 LARGE SUBUNIT"/>
    <property type="match status" value="1"/>
</dbReference>
<organism evidence="9 10">
    <name type="scientific">Actinomadura keratinilytica</name>
    <dbReference type="NCBI Taxonomy" id="547461"/>
    <lineage>
        <taxon>Bacteria</taxon>
        <taxon>Bacillati</taxon>
        <taxon>Actinomycetota</taxon>
        <taxon>Actinomycetes</taxon>
        <taxon>Streptosporangiales</taxon>
        <taxon>Thermomonosporaceae</taxon>
        <taxon>Actinomadura</taxon>
    </lineage>
</organism>
<evidence type="ECO:0000256" key="6">
    <source>
        <dbReference type="RuleBase" id="RU004355"/>
    </source>
</evidence>
<evidence type="ECO:0000256" key="2">
    <source>
        <dbReference type="ARBA" id="ARBA00022722"/>
    </source>
</evidence>
<dbReference type="InterPro" id="IPR025824">
    <property type="entry name" value="OB-fold_nuc-bd_dom"/>
</dbReference>
<dbReference type="Pfam" id="PF13742">
    <property type="entry name" value="tRNA_anti_2"/>
    <property type="match status" value="1"/>
</dbReference>
<evidence type="ECO:0000259" key="8">
    <source>
        <dbReference type="Pfam" id="PF13742"/>
    </source>
</evidence>
<comment type="subunit">
    <text evidence="5">Heterooligomer composed of large and small subunits.</text>
</comment>
<accession>A0ABP7Y9Y3</accession>
<evidence type="ECO:0000256" key="5">
    <source>
        <dbReference type="HAMAP-Rule" id="MF_00378"/>
    </source>
</evidence>
<dbReference type="PANTHER" id="PTHR30008">
    <property type="entry name" value="EXODEOXYRIBONUCLEASE 7 LARGE SUBUNIT"/>
    <property type="match status" value="1"/>
</dbReference>
<protein>
    <recommendedName>
        <fullName evidence="5">Exodeoxyribonuclease 7 large subunit</fullName>
        <ecNumber evidence="5">3.1.11.6</ecNumber>
    </recommendedName>
    <alternativeName>
        <fullName evidence="5">Exodeoxyribonuclease VII large subunit</fullName>
        <shortName evidence="5">Exonuclease VII large subunit</shortName>
    </alternativeName>
</protein>
<dbReference type="CDD" id="cd04489">
    <property type="entry name" value="ExoVII_LU_OBF"/>
    <property type="match status" value="1"/>
</dbReference>
<dbReference type="NCBIfam" id="TIGR00237">
    <property type="entry name" value="xseA"/>
    <property type="match status" value="1"/>
</dbReference>
<evidence type="ECO:0000256" key="4">
    <source>
        <dbReference type="ARBA" id="ARBA00022839"/>
    </source>
</evidence>
<comment type="caution">
    <text evidence="9">The sequence shown here is derived from an EMBL/GenBank/DDBJ whole genome shotgun (WGS) entry which is preliminary data.</text>
</comment>
<gene>
    <name evidence="5 9" type="primary">xseA</name>
    <name evidence="9" type="ORF">GCM10022416_12220</name>
</gene>
<comment type="catalytic activity">
    <reaction evidence="5 6">
        <text>Exonucleolytic cleavage in either 5'- to 3'- or 3'- to 5'-direction to yield nucleoside 5'-phosphates.</text>
        <dbReference type="EC" id="3.1.11.6"/>
    </reaction>
</comment>
<evidence type="ECO:0000256" key="3">
    <source>
        <dbReference type="ARBA" id="ARBA00022801"/>
    </source>
</evidence>
<dbReference type="Pfam" id="PF02601">
    <property type="entry name" value="Exonuc_VII_L"/>
    <property type="match status" value="1"/>
</dbReference>
<dbReference type="EC" id="3.1.11.6" evidence="5"/>
<comment type="subcellular location">
    <subcellularLocation>
        <location evidence="5 6">Cytoplasm</location>
    </subcellularLocation>
</comment>
<comment type="similarity">
    <text evidence="5 6">Belongs to the XseA family.</text>
</comment>
<keyword evidence="2 5" id="KW-0540">Nuclease</keyword>
<evidence type="ECO:0000259" key="7">
    <source>
        <dbReference type="Pfam" id="PF02601"/>
    </source>
</evidence>
<dbReference type="EMBL" id="BAABDO010000011">
    <property type="protein sequence ID" value="GAA4132453.1"/>
    <property type="molecule type" value="Genomic_DNA"/>
</dbReference>
<evidence type="ECO:0000313" key="10">
    <source>
        <dbReference type="Proteomes" id="UP001500266"/>
    </source>
</evidence>
<keyword evidence="4 5" id="KW-0269">Exonuclease</keyword>
<proteinExistence type="inferred from homology"/>